<evidence type="ECO:0000259" key="4">
    <source>
        <dbReference type="Pfam" id="PF00149"/>
    </source>
</evidence>
<feature type="domain" description="Calcineurin-like phosphoesterase" evidence="4">
    <location>
        <begin position="26"/>
        <end position="222"/>
    </location>
</feature>
<dbReference type="PANTHER" id="PTHR10161:SF14">
    <property type="entry name" value="TARTRATE-RESISTANT ACID PHOSPHATASE TYPE 5"/>
    <property type="match status" value="1"/>
</dbReference>
<dbReference type="InterPro" id="IPR051558">
    <property type="entry name" value="Metallophosphoesterase_PAP"/>
</dbReference>
<organism evidence="5 6">
    <name type="scientific">Sphingobacterium kitahiroshimense</name>
    <dbReference type="NCBI Taxonomy" id="470446"/>
    <lineage>
        <taxon>Bacteria</taxon>
        <taxon>Pseudomonadati</taxon>
        <taxon>Bacteroidota</taxon>
        <taxon>Sphingobacteriia</taxon>
        <taxon>Sphingobacteriales</taxon>
        <taxon>Sphingobacteriaceae</taxon>
        <taxon>Sphingobacterium</taxon>
    </lineage>
</organism>
<proteinExistence type="predicted"/>
<dbReference type="PANTHER" id="PTHR10161">
    <property type="entry name" value="TARTRATE-RESISTANT ACID PHOSPHATASE TYPE 5"/>
    <property type="match status" value="1"/>
</dbReference>
<feature type="signal peptide" evidence="3">
    <location>
        <begin position="1"/>
        <end position="19"/>
    </location>
</feature>
<evidence type="ECO:0000256" key="1">
    <source>
        <dbReference type="ARBA" id="ARBA00022729"/>
    </source>
</evidence>
<feature type="chain" id="PRO_5046749272" evidence="3">
    <location>
        <begin position="20"/>
        <end position="369"/>
    </location>
</feature>
<dbReference type="EMBL" id="JBDJNQ010000007">
    <property type="protein sequence ID" value="MEN5378615.1"/>
    <property type="molecule type" value="Genomic_DNA"/>
</dbReference>
<accession>A0ABV0BUZ6</accession>
<keyword evidence="1 3" id="KW-0732">Signal</keyword>
<keyword evidence="6" id="KW-1185">Reference proteome</keyword>
<keyword evidence="2" id="KW-0378">Hydrolase</keyword>
<dbReference type="Gene3D" id="3.60.21.10">
    <property type="match status" value="2"/>
</dbReference>
<evidence type="ECO:0000313" key="6">
    <source>
        <dbReference type="Proteomes" id="UP001409291"/>
    </source>
</evidence>
<gene>
    <name evidence="5" type="ORF">ABE541_15235</name>
</gene>
<dbReference type="Pfam" id="PF00149">
    <property type="entry name" value="Metallophos"/>
    <property type="match status" value="1"/>
</dbReference>
<dbReference type="RefSeq" id="WP_084825382.1">
    <property type="nucleotide sequence ID" value="NZ_JAOQNK010000001.1"/>
</dbReference>
<dbReference type="Proteomes" id="UP001409291">
    <property type="component" value="Unassembled WGS sequence"/>
</dbReference>
<evidence type="ECO:0000256" key="2">
    <source>
        <dbReference type="ARBA" id="ARBA00022801"/>
    </source>
</evidence>
<sequence length="369" mass="41724">MLKFLCVTLLSFLMTGVFAQDSVVNRVIFIGDAGEINFKQETIIPLAAALVLKGKTTVMFLGDNIYPSGMGLPGSKEELETASILRSQYEPMRAADAPVYFIPGNHDWDKMGKQGLAKIRAQGNFLDAQQDSLLQLVPKNGCPDPVEIPISDHLVIIAYDSEWWLFPHEKIDTNIRCGCDSEVKVIEKLKELVHKNKNKTILVASHHPFYSYGVHAGYYSWKDHIFPLTILNKNFYLPLPVIGSLYPLMRSTVFSNPEDMNHSDYKRLKLQVNAVFEGVPNYVYISGHDHGLQFIKKRDQYQIVSGSGAKSSSIKSNSNLLYKNSMQGFVTVDLLLDRSTQITYYTYDNKGIKADYAYRIPYKTEITNK</sequence>
<dbReference type="InterPro" id="IPR004843">
    <property type="entry name" value="Calcineurin-like_PHP"/>
</dbReference>
<name>A0ABV0BUZ6_9SPHI</name>
<dbReference type="SUPFAM" id="SSF56300">
    <property type="entry name" value="Metallo-dependent phosphatases"/>
    <property type="match status" value="1"/>
</dbReference>
<evidence type="ECO:0000256" key="3">
    <source>
        <dbReference type="SAM" id="SignalP"/>
    </source>
</evidence>
<reference evidence="5 6" key="1">
    <citation type="submission" date="2024-04" db="EMBL/GenBank/DDBJ databases">
        <title>WGS of bacteria from Torrens River.</title>
        <authorList>
            <person name="Wyrsch E.R."/>
            <person name="Drigo B."/>
        </authorList>
    </citation>
    <scope>NUCLEOTIDE SEQUENCE [LARGE SCALE GENOMIC DNA]</scope>
    <source>
        <strain evidence="5 6">TWI391</strain>
    </source>
</reference>
<evidence type="ECO:0000313" key="5">
    <source>
        <dbReference type="EMBL" id="MEN5378615.1"/>
    </source>
</evidence>
<comment type="caution">
    <text evidence="5">The sequence shown here is derived from an EMBL/GenBank/DDBJ whole genome shotgun (WGS) entry which is preliminary data.</text>
</comment>
<protein>
    <submittedName>
        <fullName evidence="5">Metallophosphoesterase</fullName>
    </submittedName>
</protein>
<dbReference type="InterPro" id="IPR029052">
    <property type="entry name" value="Metallo-depent_PP-like"/>
</dbReference>